<evidence type="ECO:0000313" key="2">
    <source>
        <dbReference type="Proteomes" id="UP000187464"/>
    </source>
</evidence>
<accession>A0A1R3T365</accession>
<proteinExistence type="predicted"/>
<evidence type="ECO:0000313" key="1">
    <source>
        <dbReference type="EMBL" id="SCD21600.1"/>
    </source>
</evidence>
<sequence length="30" mass="3534">MYLPNVELKFVCILFMSSIEISNKKEDKIT</sequence>
<organism evidence="1 2">
    <name type="scientific">Proteiniphilum saccharofermentans</name>
    <dbReference type="NCBI Taxonomy" id="1642647"/>
    <lineage>
        <taxon>Bacteria</taxon>
        <taxon>Pseudomonadati</taxon>
        <taxon>Bacteroidota</taxon>
        <taxon>Bacteroidia</taxon>
        <taxon>Bacteroidales</taxon>
        <taxon>Dysgonomonadaceae</taxon>
        <taxon>Proteiniphilum</taxon>
    </lineage>
</organism>
<name>A0A1R3T365_9BACT</name>
<dbReference type="AlphaFoldDB" id="A0A1R3T365"/>
<protein>
    <submittedName>
        <fullName evidence="1">Uncharacterized protein</fullName>
    </submittedName>
</protein>
<dbReference type="KEGG" id="psac:PSM36_2804"/>
<gene>
    <name evidence="1" type="ORF">PSM36_2804</name>
</gene>
<keyword evidence="2" id="KW-1185">Reference proteome</keyword>
<dbReference type="EMBL" id="LT605205">
    <property type="protein sequence ID" value="SCD21600.1"/>
    <property type="molecule type" value="Genomic_DNA"/>
</dbReference>
<dbReference type="Proteomes" id="UP000187464">
    <property type="component" value="Chromosome I"/>
</dbReference>
<reference evidence="1 2" key="1">
    <citation type="submission" date="2016-08" db="EMBL/GenBank/DDBJ databases">
        <authorList>
            <person name="Seilhamer J.J."/>
        </authorList>
    </citation>
    <scope>NUCLEOTIDE SEQUENCE [LARGE SCALE GENOMIC DNA]</scope>
    <source>
        <strain evidence="1">M3/6</strain>
    </source>
</reference>